<keyword evidence="8" id="KW-1185">Reference proteome</keyword>
<name>A0ABR1PG72_DIAER</name>
<feature type="transmembrane region" description="Helical" evidence="6">
    <location>
        <begin position="102"/>
        <end position="126"/>
    </location>
</feature>
<evidence type="ECO:0000256" key="4">
    <source>
        <dbReference type="ARBA" id="ARBA00022989"/>
    </source>
</evidence>
<comment type="similarity">
    <text evidence="2">Belongs to the major facilitator superfamily. Proton-dependent oligopeptide transporter (POT/PTR) (TC 2.A.17) family.</text>
</comment>
<feature type="transmembrane region" description="Helical" evidence="6">
    <location>
        <begin position="293"/>
        <end position="312"/>
    </location>
</feature>
<feature type="transmembrane region" description="Helical" evidence="6">
    <location>
        <begin position="132"/>
        <end position="157"/>
    </location>
</feature>
<sequence>MASTNPPVDGGKIPLGIDQIPLRVYFAILVNVAERFSYYGLTVPFQNFVQNSYQSGDKERPGVLGLGQAAATAVVNGYFCFQTIMSLAGAVAADGWMGRYKLLVICSLTYMLGNIILVAISTPAAIEADAAPAGFVISLILIAIGSGGFQSVVSAFIGDQYIGSKQAVITRKDGTVYMPDKDLTLQYIYNLNYWGLNLGSISGVATTFLELHYGFWAAFLLPLCGLWIAPAALIIGRKAFIRTTPKESALLNKSKAFARLAKQRMRSKRNTSEADDSAGDVEDMESVQKVLEICRVLLIFIVIWVCVGQMTSNFIAQAGQMQTNGLPNDLTWFANPIMVVLLMPIVQWFLTSVTGRYHIPFGPMARITVGCVFLALAMAYQAVLQKLIYSAGPCYEYPTQCAASGGGGPNDISVWLQLPSYFLIGLSEVLAVSTGYKYAYSAAPESMKSLVQAIFLLSAGAGALICLAIAPTARNPNLVVMWACIAGTMFLATVVFAAVYWKQDRRIRLEEATPFDQGVIGPAEPEEKRVPDKTP</sequence>
<dbReference type="InterPro" id="IPR036259">
    <property type="entry name" value="MFS_trans_sf"/>
</dbReference>
<dbReference type="Gene3D" id="1.20.1250.20">
    <property type="entry name" value="MFS general substrate transporter like domains"/>
    <property type="match status" value="1"/>
</dbReference>
<dbReference type="PANTHER" id="PTHR11654">
    <property type="entry name" value="OLIGOPEPTIDE TRANSPORTER-RELATED"/>
    <property type="match status" value="1"/>
</dbReference>
<feature type="transmembrane region" description="Helical" evidence="6">
    <location>
        <begin position="215"/>
        <end position="236"/>
    </location>
</feature>
<feature type="transmembrane region" description="Helical" evidence="6">
    <location>
        <begin position="332"/>
        <end position="351"/>
    </location>
</feature>
<dbReference type="Proteomes" id="UP001430848">
    <property type="component" value="Unassembled WGS sequence"/>
</dbReference>
<feature type="transmembrane region" description="Helical" evidence="6">
    <location>
        <begin position="450"/>
        <end position="473"/>
    </location>
</feature>
<keyword evidence="4 6" id="KW-1133">Transmembrane helix</keyword>
<feature type="transmembrane region" description="Helical" evidence="6">
    <location>
        <begin position="479"/>
        <end position="501"/>
    </location>
</feature>
<evidence type="ECO:0000256" key="5">
    <source>
        <dbReference type="ARBA" id="ARBA00023136"/>
    </source>
</evidence>
<protein>
    <submittedName>
        <fullName evidence="7">Peptide transporter ptr2</fullName>
    </submittedName>
</protein>
<feature type="transmembrane region" description="Helical" evidence="6">
    <location>
        <begin position="363"/>
        <end position="383"/>
    </location>
</feature>
<reference evidence="7 8" key="1">
    <citation type="submission" date="2024-02" db="EMBL/GenBank/DDBJ databases">
        <title>De novo assembly and annotation of 12 fungi associated with fruit tree decline syndrome in Ontario, Canada.</title>
        <authorList>
            <person name="Sulman M."/>
            <person name="Ellouze W."/>
            <person name="Ilyukhin E."/>
        </authorList>
    </citation>
    <scope>NUCLEOTIDE SEQUENCE [LARGE SCALE GENOMIC DNA]</scope>
    <source>
        <strain evidence="7 8">M169</strain>
    </source>
</reference>
<evidence type="ECO:0000256" key="6">
    <source>
        <dbReference type="SAM" id="Phobius"/>
    </source>
</evidence>
<dbReference type="EMBL" id="JAKNSF020000013">
    <property type="protein sequence ID" value="KAK7735474.1"/>
    <property type="molecule type" value="Genomic_DNA"/>
</dbReference>
<dbReference type="Pfam" id="PF00854">
    <property type="entry name" value="PTR2"/>
    <property type="match status" value="1"/>
</dbReference>
<feature type="transmembrane region" description="Helical" evidence="6">
    <location>
        <begin position="418"/>
        <end position="438"/>
    </location>
</feature>
<evidence type="ECO:0000313" key="7">
    <source>
        <dbReference type="EMBL" id="KAK7735474.1"/>
    </source>
</evidence>
<dbReference type="SUPFAM" id="SSF103473">
    <property type="entry name" value="MFS general substrate transporter"/>
    <property type="match status" value="1"/>
</dbReference>
<comment type="caution">
    <text evidence="7">The sequence shown here is derived from an EMBL/GenBank/DDBJ whole genome shotgun (WGS) entry which is preliminary data.</text>
</comment>
<organism evidence="7 8">
    <name type="scientific">Diaporthe eres</name>
    <name type="common">Phomopsis oblonga</name>
    <dbReference type="NCBI Taxonomy" id="83184"/>
    <lineage>
        <taxon>Eukaryota</taxon>
        <taxon>Fungi</taxon>
        <taxon>Dikarya</taxon>
        <taxon>Ascomycota</taxon>
        <taxon>Pezizomycotina</taxon>
        <taxon>Sordariomycetes</taxon>
        <taxon>Sordariomycetidae</taxon>
        <taxon>Diaporthales</taxon>
        <taxon>Diaporthaceae</taxon>
        <taxon>Diaporthe</taxon>
        <taxon>Diaporthe eres species complex</taxon>
    </lineage>
</organism>
<dbReference type="InterPro" id="IPR000109">
    <property type="entry name" value="POT_fam"/>
</dbReference>
<accession>A0ABR1PG72</accession>
<comment type="subcellular location">
    <subcellularLocation>
        <location evidence="1">Membrane</location>
        <topology evidence="1">Multi-pass membrane protein</topology>
    </subcellularLocation>
</comment>
<keyword evidence="5 6" id="KW-0472">Membrane</keyword>
<evidence type="ECO:0000256" key="2">
    <source>
        <dbReference type="ARBA" id="ARBA00005982"/>
    </source>
</evidence>
<keyword evidence="3 6" id="KW-0812">Transmembrane</keyword>
<evidence type="ECO:0000313" key="8">
    <source>
        <dbReference type="Proteomes" id="UP001430848"/>
    </source>
</evidence>
<gene>
    <name evidence="7" type="primary">PTR2_4</name>
    <name evidence="7" type="ORF">SLS63_003944</name>
</gene>
<proteinExistence type="inferred from homology"/>
<evidence type="ECO:0000256" key="1">
    <source>
        <dbReference type="ARBA" id="ARBA00004141"/>
    </source>
</evidence>
<feature type="transmembrane region" description="Helical" evidence="6">
    <location>
        <begin position="191"/>
        <end position="209"/>
    </location>
</feature>
<evidence type="ECO:0000256" key="3">
    <source>
        <dbReference type="ARBA" id="ARBA00022692"/>
    </source>
</evidence>